<proteinExistence type="predicted"/>
<feature type="transmembrane region" description="Helical" evidence="1">
    <location>
        <begin position="172"/>
        <end position="190"/>
    </location>
</feature>
<sequence length="282" mass="31119">MVFAKSQRDHHDVGYLYGVSTLQALSDKKRYVFDHGRIGDIRVYRSSRNLPQHICFARNPLDGGGRRMKHFNFILVLITVVILAAMGIIFLIATGYGAAQVPSWTDSALYQAYLDKMNIAVIPFVISLIVALGLCIPKRLFSGTELLKLNGFILLVTLAAVVLVGAKEGLSILLIIASLIQLVVIALTATGSRRLSFEKTGFFLQIGSALLHLGFILFMLDFMLISESGYNPLIFWSSLAFVSIGMILSFYSQEFAKFSRRKVEPEITQSSVKASAEETGKA</sequence>
<evidence type="ECO:0000313" key="2">
    <source>
        <dbReference type="EMBL" id="KKM06782.1"/>
    </source>
</evidence>
<protein>
    <recommendedName>
        <fullName evidence="3">DUF998 domain-containing protein</fullName>
    </recommendedName>
</protein>
<comment type="caution">
    <text evidence="2">The sequence shown here is derived from an EMBL/GenBank/DDBJ whole genome shotgun (WGS) entry which is preliminary data.</text>
</comment>
<evidence type="ECO:0008006" key="3">
    <source>
        <dbReference type="Google" id="ProtNLM"/>
    </source>
</evidence>
<evidence type="ECO:0000256" key="1">
    <source>
        <dbReference type="SAM" id="Phobius"/>
    </source>
</evidence>
<reference evidence="2" key="1">
    <citation type="journal article" date="2015" name="Nature">
        <title>Complex archaea that bridge the gap between prokaryotes and eukaryotes.</title>
        <authorList>
            <person name="Spang A."/>
            <person name="Saw J.H."/>
            <person name="Jorgensen S.L."/>
            <person name="Zaremba-Niedzwiedzka K."/>
            <person name="Martijn J."/>
            <person name="Lind A.E."/>
            <person name="van Eijk R."/>
            <person name="Schleper C."/>
            <person name="Guy L."/>
            <person name="Ettema T.J."/>
        </authorList>
    </citation>
    <scope>NUCLEOTIDE SEQUENCE</scope>
</reference>
<keyword evidence="1" id="KW-1133">Transmembrane helix</keyword>
<accession>A0A0F9HUF5</accession>
<dbReference type="AlphaFoldDB" id="A0A0F9HUF5"/>
<keyword evidence="1" id="KW-0812">Transmembrane</keyword>
<feature type="transmembrane region" description="Helical" evidence="1">
    <location>
        <begin position="230"/>
        <end position="251"/>
    </location>
</feature>
<keyword evidence="1" id="KW-0472">Membrane</keyword>
<gene>
    <name evidence="2" type="ORF">LCGC14_1740520</name>
</gene>
<feature type="transmembrane region" description="Helical" evidence="1">
    <location>
        <begin position="149"/>
        <end position="166"/>
    </location>
</feature>
<feature type="transmembrane region" description="Helical" evidence="1">
    <location>
        <begin position="73"/>
        <end position="99"/>
    </location>
</feature>
<feature type="transmembrane region" description="Helical" evidence="1">
    <location>
        <begin position="202"/>
        <end position="224"/>
    </location>
</feature>
<organism evidence="2">
    <name type="scientific">marine sediment metagenome</name>
    <dbReference type="NCBI Taxonomy" id="412755"/>
    <lineage>
        <taxon>unclassified sequences</taxon>
        <taxon>metagenomes</taxon>
        <taxon>ecological metagenomes</taxon>
    </lineage>
</organism>
<name>A0A0F9HUF5_9ZZZZ</name>
<feature type="transmembrane region" description="Helical" evidence="1">
    <location>
        <begin position="119"/>
        <end position="137"/>
    </location>
</feature>
<dbReference type="EMBL" id="LAZR01015914">
    <property type="protein sequence ID" value="KKM06782.1"/>
    <property type="molecule type" value="Genomic_DNA"/>
</dbReference>